<name>A0A9W4URW6_9PLEO</name>
<dbReference type="SMART" id="SM00220">
    <property type="entry name" value="S_TKc"/>
    <property type="match status" value="1"/>
</dbReference>
<dbReference type="PROSITE" id="PS50011">
    <property type="entry name" value="PROTEIN_KINASE_DOM"/>
    <property type="match status" value="1"/>
</dbReference>
<feature type="region of interest" description="Disordered" evidence="1">
    <location>
        <begin position="427"/>
        <end position="496"/>
    </location>
</feature>
<dbReference type="EMBL" id="CAOQHR010000009">
    <property type="protein sequence ID" value="CAI6339647.1"/>
    <property type="molecule type" value="Genomic_DNA"/>
</dbReference>
<organism evidence="3 4">
    <name type="scientific">Periconia digitata</name>
    <dbReference type="NCBI Taxonomy" id="1303443"/>
    <lineage>
        <taxon>Eukaryota</taxon>
        <taxon>Fungi</taxon>
        <taxon>Dikarya</taxon>
        <taxon>Ascomycota</taxon>
        <taxon>Pezizomycotina</taxon>
        <taxon>Dothideomycetes</taxon>
        <taxon>Pleosporomycetidae</taxon>
        <taxon>Pleosporales</taxon>
        <taxon>Massarineae</taxon>
        <taxon>Periconiaceae</taxon>
        <taxon>Periconia</taxon>
    </lineage>
</organism>
<dbReference type="PROSITE" id="PS00028">
    <property type="entry name" value="ZINC_FINGER_C2H2_1"/>
    <property type="match status" value="1"/>
</dbReference>
<dbReference type="Pfam" id="PF06985">
    <property type="entry name" value="HET"/>
    <property type="match status" value="1"/>
</dbReference>
<sequence length="1490" mass="163182">MDSQGAAANTHFDFNAMDFAGFTMPQQSFDNNATKMTSTGEDNTSPAFFFADEGIDTTSDSFGQAAFGNVLAGLDDIDFGLQQPLGLDNTSGGASWVDQSVHVNQTFPPTPTQSFDTMYTPQINTNALGKRPLQLDVQDFPQSKRHQGNDLGFSPYPLSVASSWAVDTQPTTQSTPSSSVEPVGLSDEAADVCATWFSKYNVLPSDRHIDSLSQLTGESATAIRQWFGQALKQGLGHDSAYKSLTSGFTQSQDARFHQTSQTLPEAADQITIPDLLPLSDTIQTTATTTVQGPLRGGRKGCNPTDDPELLKRDPKKIYQCTRKCGKRYGRKCDWKRNEEEGYPSKSWICSLCIEQGVERVKPCFRKYHFSQHFRNVHPGVDCNNYEEASVVHSDTAFPRKCGFCTHRFTSRQDRIDHIADHFKDGKSMLEWNDNDSNDSDNTDDDDDNNDGRPDNGDSSDDQPFFSPGKDDQFGGSGSKDGGNGGGGGSSSGYQQQPDSFFEFQLSQFNSATCSNTASDDGALLRPDKPCVPSAQHPHGNSEAASRETQRIISSPETTDKNINCRDSSEDTFVWEDTKLGERRSRQPEPIAAKDVDPTLVARDAFSKSVMKMPNLGGIDLESLSGPKIDGNGNSTVRALNALLTLLNPIPRAAPALPPPLPPSDGLGDSTNLWLGSERSFLEGLITSQNIVAKPLNTSLQQYWKGITTLLDQQSFTSIKLLGTGGFSTVDEVLHRGTSLRISRKTLKNRRQSAIDELKKEVNVLQKLRHPHVIRFLGAYSKDDKLSILLSPVAETTLAGWLDQKGLEKPSGLAETIVKMLGCLSSTLRYLHEQRPVVKHMDIKPQNILVMHGNQEFPHVVLSDFGISSIEETKLDDKHKPITRQYCAPEVSGGTQGEQAADIWSLGCVFAEMATVAFSSDNPHWHKFRSQYHGRKTSYYWQDIPALQDWFSKFFEESSSSAETTVVQTVKSMLSANPAERPDAATLTMIFTPAPCCLSWPNEQACYPGPDQEIEAAKMYADDSSPDHNHVHVDQSSVGVSETYAQVAEWLHECTTEHEACQQQQQQQPGSIKVLPTRLIDIRPDGVEGADVRILNSAQLGKKATSYAVLSHTWNETDATLTTDRIKAGRVDIPRASLSANVENGIAALQRMGYRYAWIDSLCVLQDSAQDKERECIATADVYRNADLTVMLDRPDCTSSPLQTIHTVDDGCCSSSRSTCSEVKDAWESQGAPSKMHPATAVATPTFEWGTPGFSWDTRAWSLQERLLSRRILHLNAPQVYWECNGLKASETFPRGLPPLLWEKVHTKAAAPPAGAFEEHLWNVKSSQDGPTTDNAPSSEGSCVVANGENEGSVDSAATKSLKTCQWIKKEGDGIGDSMEAAQMSITLNAANMPMVTAAQMSLALQAANVLSSQDDEASILIENRDNPSCIVPTSNPSVDDEHLSVFRHPQASPDTEGICAKHLRHDKVDAGVDPTAGTRGLLNEEDSTMR</sequence>
<evidence type="ECO:0000256" key="1">
    <source>
        <dbReference type="SAM" id="MobiDB-lite"/>
    </source>
</evidence>
<gene>
    <name evidence="3" type="ORF">PDIGIT_LOCUS12810</name>
</gene>
<dbReference type="Gene3D" id="1.10.510.10">
    <property type="entry name" value="Transferase(Phosphotransferase) domain 1"/>
    <property type="match status" value="1"/>
</dbReference>
<dbReference type="GO" id="GO:0004672">
    <property type="term" value="F:protein kinase activity"/>
    <property type="evidence" value="ECO:0007669"/>
    <property type="project" value="InterPro"/>
</dbReference>
<accession>A0A9W4URW6</accession>
<proteinExistence type="predicted"/>
<feature type="compositionally biased region" description="Basic and acidic residues" evidence="1">
    <location>
        <begin position="557"/>
        <end position="567"/>
    </location>
</feature>
<dbReference type="InterPro" id="IPR011009">
    <property type="entry name" value="Kinase-like_dom_sf"/>
</dbReference>
<dbReference type="Proteomes" id="UP001152607">
    <property type="component" value="Unassembled WGS sequence"/>
</dbReference>
<evidence type="ECO:0000259" key="2">
    <source>
        <dbReference type="PROSITE" id="PS50011"/>
    </source>
</evidence>
<dbReference type="Gene3D" id="3.30.200.20">
    <property type="entry name" value="Phosphorylase Kinase, domain 1"/>
    <property type="match status" value="1"/>
</dbReference>
<evidence type="ECO:0000313" key="4">
    <source>
        <dbReference type="Proteomes" id="UP001152607"/>
    </source>
</evidence>
<reference evidence="3" key="1">
    <citation type="submission" date="2023-01" db="EMBL/GenBank/DDBJ databases">
        <authorList>
            <person name="Van Ghelder C."/>
            <person name="Rancurel C."/>
        </authorList>
    </citation>
    <scope>NUCLEOTIDE SEQUENCE</scope>
    <source>
        <strain evidence="3">CNCM I-4278</strain>
    </source>
</reference>
<comment type="caution">
    <text evidence="3">The sequence shown here is derived from an EMBL/GenBank/DDBJ whole genome shotgun (WGS) entry which is preliminary data.</text>
</comment>
<protein>
    <recommendedName>
        <fullName evidence="2">Protein kinase domain-containing protein</fullName>
    </recommendedName>
</protein>
<dbReference type="InterPro" id="IPR010730">
    <property type="entry name" value="HET"/>
</dbReference>
<dbReference type="CDD" id="cd00180">
    <property type="entry name" value="PKc"/>
    <property type="match status" value="1"/>
</dbReference>
<dbReference type="SUPFAM" id="SSF56112">
    <property type="entry name" value="Protein kinase-like (PK-like)"/>
    <property type="match status" value="1"/>
</dbReference>
<feature type="compositionally biased region" description="Gly residues" evidence="1">
    <location>
        <begin position="474"/>
        <end position="490"/>
    </location>
</feature>
<keyword evidence="4" id="KW-1185">Reference proteome</keyword>
<dbReference type="PANTHER" id="PTHR33112:SF10">
    <property type="entry name" value="TOL"/>
    <property type="match status" value="1"/>
</dbReference>
<dbReference type="InterPro" id="IPR008271">
    <property type="entry name" value="Ser/Thr_kinase_AS"/>
</dbReference>
<dbReference type="InterPro" id="IPR000719">
    <property type="entry name" value="Prot_kinase_dom"/>
</dbReference>
<feature type="compositionally biased region" description="Acidic residues" evidence="1">
    <location>
        <begin position="432"/>
        <end position="448"/>
    </location>
</feature>
<feature type="domain" description="Protein kinase" evidence="2">
    <location>
        <begin position="715"/>
        <end position="991"/>
    </location>
</feature>
<dbReference type="PANTHER" id="PTHR33112">
    <property type="entry name" value="DOMAIN PROTEIN, PUTATIVE-RELATED"/>
    <property type="match status" value="1"/>
</dbReference>
<evidence type="ECO:0000313" key="3">
    <source>
        <dbReference type="EMBL" id="CAI6339647.1"/>
    </source>
</evidence>
<dbReference type="PROSITE" id="PS00108">
    <property type="entry name" value="PROTEIN_KINASE_ST"/>
    <property type="match status" value="1"/>
</dbReference>
<dbReference type="InterPro" id="IPR013087">
    <property type="entry name" value="Znf_C2H2_type"/>
</dbReference>
<feature type="region of interest" description="Disordered" evidence="1">
    <location>
        <begin position="513"/>
        <end position="567"/>
    </location>
</feature>
<feature type="region of interest" description="Disordered" evidence="1">
    <location>
        <begin position="1470"/>
        <end position="1490"/>
    </location>
</feature>
<dbReference type="OrthoDB" id="4062651at2759"/>
<dbReference type="GO" id="GO:0005524">
    <property type="term" value="F:ATP binding"/>
    <property type="evidence" value="ECO:0007669"/>
    <property type="project" value="InterPro"/>
</dbReference>
<dbReference type="Pfam" id="PF00069">
    <property type="entry name" value="Pkinase"/>
    <property type="match status" value="1"/>
</dbReference>